<evidence type="ECO:0000313" key="3">
    <source>
        <dbReference type="Proteomes" id="UP000034883"/>
    </source>
</evidence>
<dbReference type="KEGG" id="samy:DB32_003622"/>
<dbReference type="STRING" id="927083.DB32_003622"/>
<accession>A0A0F6W3I3</accession>
<evidence type="ECO:0000256" key="1">
    <source>
        <dbReference type="SAM" id="MobiDB-lite"/>
    </source>
</evidence>
<protein>
    <submittedName>
        <fullName evidence="2">Uncharacterized protein</fullName>
    </submittedName>
</protein>
<gene>
    <name evidence="2" type="ORF">DB32_003622</name>
</gene>
<evidence type="ECO:0000313" key="2">
    <source>
        <dbReference type="EMBL" id="AKF06473.1"/>
    </source>
</evidence>
<dbReference type="AlphaFoldDB" id="A0A0F6W3I3"/>
<dbReference type="EMBL" id="CP011125">
    <property type="protein sequence ID" value="AKF06473.1"/>
    <property type="molecule type" value="Genomic_DNA"/>
</dbReference>
<proteinExistence type="predicted"/>
<sequence length="42" mass="4834">MKSPGQYRRYRSSISRTHGARGASLRRFLRRAGGLGRPRRCT</sequence>
<keyword evidence="3" id="KW-1185">Reference proteome</keyword>
<organism evidence="2 3">
    <name type="scientific">Sandaracinus amylolyticus</name>
    <dbReference type="NCBI Taxonomy" id="927083"/>
    <lineage>
        <taxon>Bacteria</taxon>
        <taxon>Pseudomonadati</taxon>
        <taxon>Myxococcota</taxon>
        <taxon>Polyangia</taxon>
        <taxon>Polyangiales</taxon>
        <taxon>Sandaracinaceae</taxon>
        <taxon>Sandaracinus</taxon>
    </lineage>
</organism>
<name>A0A0F6W3I3_9BACT</name>
<feature type="region of interest" description="Disordered" evidence="1">
    <location>
        <begin position="1"/>
        <end position="42"/>
    </location>
</feature>
<dbReference type="Proteomes" id="UP000034883">
    <property type="component" value="Chromosome"/>
</dbReference>
<reference evidence="2 3" key="1">
    <citation type="submission" date="2015-03" db="EMBL/GenBank/DDBJ databases">
        <title>Genome assembly of Sandaracinus amylolyticus DSM 53668.</title>
        <authorList>
            <person name="Sharma G."/>
            <person name="Subramanian S."/>
        </authorList>
    </citation>
    <scope>NUCLEOTIDE SEQUENCE [LARGE SCALE GENOMIC DNA]</scope>
    <source>
        <strain evidence="2 3">DSM 53668</strain>
    </source>
</reference>